<dbReference type="RefSeq" id="WP_231581361.1">
    <property type="nucleotide sequence ID" value="NZ_JACHEK010000012.1"/>
</dbReference>
<evidence type="ECO:0000313" key="1">
    <source>
        <dbReference type="EMBL" id="MBB6146972.1"/>
    </source>
</evidence>
<proteinExistence type="predicted"/>
<dbReference type="Gene3D" id="1.10.10.10">
    <property type="entry name" value="Winged helix-like DNA-binding domain superfamily/Winged helix DNA-binding domain"/>
    <property type="match status" value="1"/>
</dbReference>
<evidence type="ECO:0008006" key="3">
    <source>
        <dbReference type="Google" id="ProtNLM"/>
    </source>
</evidence>
<protein>
    <recommendedName>
        <fullName evidence="3">Response regulator receiver protein</fullName>
    </recommendedName>
</protein>
<dbReference type="AlphaFoldDB" id="A0A841K040"/>
<reference evidence="1 2" key="1">
    <citation type="submission" date="2020-08" db="EMBL/GenBank/DDBJ databases">
        <title>Genomic Encyclopedia of Type Strains, Phase IV (KMG-IV): sequencing the most valuable type-strain genomes for metagenomic binning, comparative biology and taxonomic classification.</title>
        <authorList>
            <person name="Goeker M."/>
        </authorList>
    </citation>
    <scope>NUCLEOTIDE SEQUENCE [LARGE SCALE GENOMIC DNA]</scope>
    <source>
        <strain evidence="1 2">DSM 103733</strain>
    </source>
</reference>
<sequence>MMEPVFHSINKRAPDEQGEPLSIPPLKKKTLAGDLYTRDAGIESMLIELYALPRTSLVERAQISRASDPLYVPSECIVHLIRTGRDELDEVWFGLLFKVLSKRILNALPRATMRDGKDTSLTKESIRDEAFGRFVEILSSDRQGYDERLDFFEIKFNGAVEKLRLTAQKRAWLSEKRYAPLESDEDGADLSPEVEQAAGAFDPFDVSNLQSHSYRLCLDAAINQLSPLQRRIIHMLRQGFQIDSNDADTMTIVKAVNRSEKTVRTHRDLAFAVIRDSMKEGGTL</sequence>
<accession>A0A841K040</accession>
<gene>
    <name evidence="1" type="ORF">HNQ77_004957</name>
</gene>
<dbReference type="Proteomes" id="UP000538666">
    <property type="component" value="Unassembled WGS sequence"/>
</dbReference>
<name>A0A841K040_9BACT</name>
<dbReference type="EMBL" id="JACHEK010000012">
    <property type="protein sequence ID" value="MBB6146972.1"/>
    <property type="molecule type" value="Genomic_DNA"/>
</dbReference>
<evidence type="ECO:0000313" key="2">
    <source>
        <dbReference type="Proteomes" id="UP000538666"/>
    </source>
</evidence>
<dbReference type="InterPro" id="IPR036388">
    <property type="entry name" value="WH-like_DNA-bd_sf"/>
</dbReference>
<comment type="caution">
    <text evidence="1">The sequence shown here is derived from an EMBL/GenBank/DDBJ whole genome shotgun (WGS) entry which is preliminary data.</text>
</comment>
<keyword evidence="2" id="KW-1185">Reference proteome</keyword>
<dbReference type="InterPro" id="IPR013324">
    <property type="entry name" value="RNA_pol_sigma_r3/r4-like"/>
</dbReference>
<dbReference type="SUPFAM" id="SSF88659">
    <property type="entry name" value="Sigma3 and sigma4 domains of RNA polymerase sigma factors"/>
    <property type="match status" value="1"/>
</dbReference>
<organism evidence="1 2">
    <name type="scientific">Silvibacterium bohemicum</name>
    <dbReference type="NCBI Taxonomy" id="1577686"/>
    <lineage>
        <taxon>Bacteria</taxon>
        <taxon>Pseudomonadati</taxon>
        <taxon>Acidobacteriota</taxon>
        <taxon>Terriglobia</taxon>
        <taxon>Terriglobales</taxon>
        <taxon>Acidobacteriaceae</taxon>
        <taxon>Silvibacterium</taxon>
    </lineage>
</organism>